<evidence type="ECO:0000256" key="2">
    <source>
        <dbReference type="ARBA" id="ARBA00022448"/>
    </source>
</evidence>
<evidence type="ECO:0000256" key="11">
    <source>
        <dbReference type="ARBA" id="ARBA00037975"/>
    </source>
</evidence>
<evidence type="ECO:0000256" key="1">
    <source>
        <dbReference type="ARBA" id="ARBA00004651"/>
    </source>
</evidence>
<evidence type="ECO:0000256" key="8">
    <source>
        <dbReference type="ARBA" id="ARBA00022989"/>
    </source>
</evidence>
<keyword evidence="10 12" id="KW-0472">Membrane</keyword>
<dbReference type="Gene3D" id="1.20.950.20">
    <property type="entry name" value="Transmembrane di-heme cytochromes, Chain C"/>
    <property type="match status" value="1"/>
</dbReference>
<organism evidence="14 15">
    <name type="scientific">Nocardia vulneris</name>
    <dbReference type="NCBI Taxonomy" id="1141657"/>
    <lineage>
        <taxon>Bacteria</taxon>
        <taxon>Bacillati</taxon>
        <taxon>Actinomycetota</taxon>
        <taxon>Actinomycetes</taxon>
        <taxon>Mycobacteriales</taxon>
        <taxon>Nocardiaceae</taxon>
        <taxon>Nocardia</taxon>
    </lineage>
</organism>
<keyword evidence="7" id="KW-0249">Electron transport</keyword>
<evidence type="ECO:0000256" key="4">
    <source>
        <dbReference type="ARBA" id="ARBA00022617"/>
    </source>
</evidence>
<feature type="transmembrane region" description="Helical" evidence="12">
    <location>
        <begin position="53"/>
        <end position="70"/>
    </location>
</feature>
<evidence type="ECO:0000256" key="9">
    <source>
        <dbReference type="ARBA" id="ARBA00023004"/>
    </source>
</evidence>
<protein>
    <submittedName>
        <fullName evidence="14">Cytochrome B561</fullName>
    </submittedName>
</protein>
<feature type="transmembrane region" description="Helical" evidence="12">
    <location>
        <begin position="149"/>
        <end position="172"/>
    </location>
</feature>
<dbReference type="EMBL" id="JNFP01000042">
    <property type="protein sequence ID" value="KIA61649.1"/>
    <property type="molecule type" value="Genomic_DNA"/>
</dbReference>
<dbReference type="RefSeq" id="WP_043677203.1">
    <property type="nucleotide sequence ID" value="NZ_BDCI01000011.1"/>
</dbReference>
<keyword evidence="3" id="KW-1003">Cell membrane</keyword>
<sequence length="186" mass="20269">MTALGETRTEQPARFGVTARILHWLMAILIVAMIFVGGALVGSLGHYRLLLEVHKSLGFAILVLAVLRIGNRLWHRPPPPPLGLSKPERLVATGSEILMYALFLAQPIIGWALVSASGIPIRVFGGLRVPAIAPTDAGLYATLRTVHGILAYLLLAAFTAHICAVLFHALLLRDKLLRRMTFGSRR</sequence>
<dbReference type="InterPro" id="IPR016174">
    <property type="entry name" value="Di-haem_cyt_TM"/>
</dbReference>
<evidence type="ECO:0000256" key="7">
    <source>
        <dbReference type="ARBA" id="ARBA00022982"/>
    </source>
</evidence>
<evidence type="ECO:0000256" key="5">
    <source>
        <dbReference type="ARBA" id="ARBA00022692"/>
    </source>
</evidence>
<evidence type="ECO:0000256" key="10">
    <source>
        <dbReference type="ARBA" id="ARBA00023136"/>
    </source>
</evidence>
<keyword evidence="2" id="KW-0813">Transport</keyword>
<evidence type="ECO:0000256" key="6">
    <source>
        <dbReference type="ARBA" id="ARBA00022723"/>
    </source>
</evidence>
<dbReference type="Proteomes" id="UP000031364">
    <property type="component" value="Unassembled WGS sequence"/>
</dbReference>
<gene>
    <name evidence="14" type="ORF">FG87_29950</name>
</gene>
<dbReference type="InterPro" id="IPR052168">
    <property type="entry name" value="Cytochrome_b561_oxidase"/>
</dbReference>
<evidence type="ECO:0000256" key="12">
    <source>
        <dbReference type="SAM" id="Phobius"/>
    </source>
</evidence>
<proteinExistence type="inferred from homology"/>
<dbReference type="SUPFAM" id="SSF81342">
    <property type="entry name" value="Transmembrane di-heme cytochromes"/>
    <property type="match status" value="1"/>
</dbReference>
<dbReference type="PANTHER" id="PTHR30529:SF6">
    <property type="entry name" value="BLL0291 PROTEIN"/>
    <property type="match status" value="1"/>
</dbReference>
<dbReference type="Pfam" id="PF01292">
    <property type="entry name" value="Ni_hydr_CYTB"/>
    <property type="match status" value="1"/>
</dbReference>
<name>A0ABR4Z928_9NOCA</name>
<keyword evidence="4" id="KW-0349">Heme</keyword>
<evidence type="ECO:0000259" key="13">
    <source>
        <dbReference type="Pfam" id="PF01292"/>
    </source>
</evidence>
<evidence type="ECO:0000256" key="3">
    <source>
        <dbReference type="ARBA" id="ARBA00022475"/>
    </source>
</evidence>
<comment type="similarity">
    <text evidence="11">Belongs to the cytochrome b561 family.</text>
</comment>
<keyword evidence="5 12" id="KW-0812">Transmembrane</keyword>
<dbReference type="PANTHER" id="PTHR30529">
    <property type="entry name" value="CYTOCHROME B561"/>
    <property type="match status" value="1"/>
</dbReference>
<feature type="transmembrane region" description="Helical" evidence="12">
    <location>
        <begin position="21"/>
        <end position="41"/>
    </location>
</feature>
<evidence type="ECO:0000313" key="15">
    <source>
        <dbReference type="Proteomes" id="UP000031364"/>
    </source>
</evidence>
<dbReference type="InterPro" id="IPR011577">
    <property type="entry name" value="Cyt_b561_bac/Ni-Hgenase"/>
</dbReference>
<accession>A0ABR4Z928</accession>
<keyword evidence="8 12" id="KW-1133">Transmembrane helix</keyword>
<keyword evidence="9" id="KW-0408">Iron</keyword>
<reference evidence="14 15" key="1">
    <citation type="journal article" date="2014" name="Int. J. Syst. Evol. Microbiol.">
        <title>Nocardia vulneris sp. nov., isolated from wounds of human patients in North America.</title>
        <authorList>
            <person name="Lasker B.A."/>
            <person name="Bell M."/>
            <person name="Klenk H.P."/>
            <person name="Sproer C."/>
            <person name="Schumann C."/>
            <person name="Schumann P."/>
            <person name="Brown J.M."/>
        </authorList>
    </citation>
    <scope>NUCLEOTIDE SEQUENCE [LARGE SCALE GENOMIC DNA]</scope>
    <source>
        <strain evidence="14 15">W9851</strain>
    </source>
</reference>
<comment type="caution">
    <text evidence="14">The sequence shown here is derived from an EMBL/GenBank/DDBJ whole genome shotgun (WGS) entry which is preliminary data.</text>
</comment>
<comment type="subcellular location">
    <subcellularLocation>
        <location evidence="1">Cell membrane</location>
        <topology evidence="1">Multi-pass membrane protein</topology>
    </subcellularLocation>
</comment>
<feature type="transmembrane region" description="Helical" evidence="12">
    <location>
        <begin position="90"/>
        <end position="114"/>
    </location>
</feature>
<evidence type="ECO:0000313" key="14">
    <source>
        <dbReference type="EMBL" id="KIA61649.1"/>
    </source>
</evidence>
<keyword evidence="15" id="KW-1185">Reference proteome</keyword>
<feature type="domain" description="Cytochrome b561 bacterial/Ni-hydrogenase" evidence="13">
    <location>
        <begin position="14"/>
        <end position="183"/>
    </location>
</feature>
<keyword evidence="6" id="KW-0479">Metal-binding</keyword>